<proteinExistence type="predicted"/>
<organism evidence="1 2">
    <name type="scientific">Piloderma croceum (strain F 1598)</name>
    <dbReference type="NCBI Taxonomy" id="765440"/>
    <lineage>
        <taxon>Eukaryota</taxon>
        <taxon>Fungi</taxon>
        <taxon>Dikarya</taxon>
        <taxon>Basidiomycota</taxon>
        <taxon>Agaricomycotina</taxon>
        <taxon>Agaricomycetes</taxon>
        <taxon>Agaricomycetidae</taxon>
        <taxon>Atheliales</taxon>
        <taxon>Atheliaceae</taxon>
        <taxon>Piloderma</taxon>
    </lineage>
</organism>
<dbReference type="AlphaFoldDB" id="A0A0C3AX69"/>
<dbReference type="Proteomes" id="UP000054166">
    <property type="component" value="Unassembled WGS sequence"/>
</dbReference>
<gene>
    <name evidence="1" type="ORF">PILCRDRAFT_11056</name>
</gene>
<dbReference type="STRING" id="765440.A0A0C3AX69"/>
<reference evidence="2" key="2">
    <citation type="submission" date="2015-01" db="EMBL/GenBank/DDBJ databases">
        <title>Evolutionary Origins and Diversification of the Mycorrhizal Mutualists.</title>
        <authorList>
            <consortium name="DOE Joint Genome Institute"/>
            <consortium name="Mycorrhizal Genomics Consortium"/>
            <person name="Kohler A."/>
            <person name="Kuo A."/>
            <person name="Nagy L.G."/>
            <person name="Floudas D."/>
            <person name="Copeland A."/>
            <person name="Barry K.W."/>
            <person name="Cichocki N."/>
            <person name="Veneault-Fourrey C."/>
            <person name="LaButti K."/>
            <person name="Lindquist E.A."/>
            <person name="Lipzen A."/>
            <person name="Lundell T."/>
            <person name="Morin E."/>
            <person name="Murat C."/>
            <person name="Riley R."/>
            <person name="Ohm R."/>
            <person name="Sun H."/>
            <person name="Tunlid A."/>
            <person name="Henrissat B."/>
            <person name="Grigoriev I.V."/>
            <person name="Hibbett D.S."/>
            <person name="Martin F."/>
        </authorList>
    </citation>
    <scope>NUCLEOTIDE SEQUENCE [LARGE SCALE GENOMIC DNA]</scope>
    <source>
        <strain evidence="2">F 1598</strain>
    </source>
</reference>
<evidence type="ECO:0000313" key="1">
    <source>
        <dbReference type="EMBL" id="KIM78588.1"/>
    </source>
</evidence>
<dbReference type="HOGENOM" id="CLU_2590615_0_0_1"/>
<dbReference type="OrthoDB" id="434972at2759"/>
<protein>
    <submittedName>
        <fullName evidence="1">Uncharacterized protein</fullName>
    </submittedName>
</protein>
<dbReference type="InParanoid" id="A0A0C3AX69"/>
<keyword evidence="2" id="KW-1185">Reference proteome</keyword>
<reference evidence="1 2" key="1">
    <citation type="submission" date="2014-04" db="EMBL/GenBank/DDBJ databases">
        <authorList>
            <consortium name="DOE Joint Genome Institute"/>
            <person name="Kuo A."/>
            <person name="Tarkka M."/>
            <person name="Buscot F."/>
            <person name="Kohler A."/>
            <person name="Nagy L.G."/>
            <person name="Floudas D."/>
            <person name="Copeland A."/>
            <person name="Barry K.W."/>
            <person name="Cichocki N."/>
            <person name="Veneault-Fourrey C."/>
            <person name="LaButti K."/>
            <person name="Lindquist E.A."/>
            <person name="Lipzen A."/>
            <person name="Lundell T."/>
            <person name="Morin E."/>
            <person name="Murat C."/>
            <person name="Sun H."/>
            <person name="Tunlid A."/>
            <person name="Henrissat B."/>
            <person name="Grigoriev I.V."/>
            <person name="Hibbett D.S."/>
            <person name="Martin F."/>
            <person name="Nordberg H.P."/>
            <person name="Cantor M.N."/>
            <person name="Hua S.X."/>
        </authorList>
    </citation>
    <scope>NUCLEOTIDE SEQUENCE [LARGE SCALE GENOMIC DNA]</scope>
    <source>
        <strain evidence="1 2">F 1598</strain>
    </source>
</reference>
<evidence type="ECO:0000313" key="2">
    <source>
        <dbReference type="Proteomes" id="UP000054166"/>
    </source>
</evidence>
<dbReference type="EMBL" id="KN833015">
    <property type="protein sequence ID" value="KIM78588.1"/>
    <property type="molecule type" value="Genomic_DNA"/>
</dbReference>
<name>A0A0C3AX69_PILCF</name>
<accession>A0A0C3AX69</accession>
<sequence>MAFLSYHLKTLFLFTKSDVKTTVIPVSVFAAAATPLVSFDCLPHVIFWVWLHLLQFDVSNQYLDPTEDALNKPDRPIPSG</sequence>